<dbReference type="AlphaFoldDB" id="D8PZK7"/>
<dbReference type="eggNOG" id="ENOG502SKHB">
    <property type="taxonomic scope" value="Eukaryota"/>
</dbReference>
<feature type="compositionally biased region" description="Low complexity" evidence="1">
    <location>
        <begin position="162"/>
        <end position="174"/>
    </location>
</feature>
<reference evidence="2 3" key="1">
    <citation type="journal article" date="2010" name="Nat. Biotechnol.">
        <title>Genome sequence of the model mushroom Schizophyllum commune.</title>
        <authorList>
            <person name="Ohm R.A."/>
            <person name="de Jong J.F."/>
            <person name="Lugones L.G."/>
            <person name="Aerts A."/>
            <person name="Kothe E."/>
            <person name="Stajich J.E."/>
            <person name="de Vries R.P."/>
            <person name="Record E."/>
            <person name="Levasseur A."/>
            <person name="Baker S.E."/>
            <person name="Bartholomew K.A."/>
            <person name="Coutinho P.M."/>
            <person name="Erdmann S."/>
            <person name="Fowler T.J."/>
            <person name="Gathman A.C."/>
            <person name="Lombard V."/>
            <person name="Henrissat B."/>
            <person name="Knabe N."/>
            <person name="Kuees U."/>
            <person name="Lilly W.W."/>
            <person name="Lindquist E."/>
            <person name="Lucas S."/>
            <person name="Magnuson J.K."/>
            <person name="Piumi F."/>
            <person name="Raudaskoski M."/>
            <person name="Salamov A."/>
            <person name="Schmutz J."/>
            <person name="Schwarze F.W.M.R."/>
            <person name="vanKuyk P.A."/>
            <person name="Horton J.S."/>
            <person name="Grigoriev I.V."/>
            <person name="Woesten H.A.B."/>
        </authorList>
    </citation>
    <scope>NUCLEOTIDE SEQUENCE [LARGE SCALE GENOMIC DNA]</scope>
    <source>
        <strain evidence="3">H4-8 / FGSC 9210</strain>
    </source>
</reference>
<dbReference type="GeneID" id="9585406"/>
<evidence type="ECO:0000256" key="1">
    <source>
        <dbReference type="SAM" id="MobiDB-lite"/>
    </source>
</evidence>
<feature type="region of interest" description="Disordered" evidence="1">
    <location>
        <begin position="261"/>
        <end position="289"/>
    </location>
</feature>
<evidence type="ECO:0000313" key="3">
    <source>
        <dbReference type="Proteomes" id="UP000007431"/>
    </source>
</evidence>
<dbReference type="HOGENOM" id="CLU_002498_9_3_1"/>
<dbReference type="OrthoDB" id="2687259at2759"/>
<protein>
    <submittedName>
        <fullName evidence="2">Uncharacterized protein</fullName>
    </submittedName>
</protein>
<name>D8PZK7_SCHCM</name>
<keyword evidence="3" id="KW-1185">Reference proteome</keyword>
<dbReference type="OMA" id="GEYNARY"/>
<accession>D8PZK7</accession>
<dbReference type="InParanoid" id="D8PZK7"/>
<dbReference type="EMBL" id="GL377304">
    <property type="protein sequence ID" value="EFI99456.1"/>
    <property type="molecule type" value="Genomic_DNA"/>
</dbReference>
<dbReference type="VEuPathDB" id="FungiDB:SCHCODRAFT_01150321"/>
<feature type="region of interest" description="Disordered" evidence="1">
    <location>
        <begin position="568"/>
        <end position="592"/>
    </location>
</feature>
<organism evidence="3">
    <name type="scientific">Schizophyllum commune (strain H4-8 / FGSC 9210)</name>
    <name type="common">Split gill fungus</name>
    <dbReference type="NCBI Taxonomy" id="578458"/>
    <lineage>
        <taxon>Eukaryota</taxon>
        <taxon>Fungi</taxon>
        <taxon>Dikarya</taxon>
        <taxon>Basidiomycota</taxon>
        <taxon>Agaricomycotina</taxon>
        <taxon>Agaricomycetes</taxon>
        <taxon>Agaricomycetidae</taxon>
        <taxon>Agaricales</taxon>
        <taxon>Schizophyllaceae</taxon>
        <taxon>Schizophyllum</taxon>
    </lineage>
</organism>
<feature type="region of interest" description="Disordered" evidence="1">
    <location>
        <begin position="162"/>
        <end position="181"/>
    </location>
</feature>
<proteinExistence type="predicted"/>
<dbReference type="RefSeq" id="XP_003034359.1">
    <property type="nucleotide sequence ID" value="XM_003034313.1"/>
</dbReference>
<feature type="compositionally biased region" description="Basic and acidic residues" evidence="1">
    <location>
        <begin position="261"/>
        <end position="273"/>
    </location>
</feature>
<evidence type="ECO:0000313" key="2">
    <source>
        <dbReference type="EMBL" id="EFI99456.1"/>
    </source>
</evidence>
<dbReference type="Proteomes" id="UP000007431">
    <property type="component" value="Unassembled WGS sequence"/>
</dbReference>
<dbReference type="KEGG" id="scm:SCHCO_01150321"/>
<sequence length="592" mass="67498">MLVPDKMHEFDLGVWKALLVHIVRILETLPANKVREFNSRFRQMPTFGRDKIRRFARNVSELSRMAARDYEDILLCIIPCLEGLLPTEDEKSILDLLYIMNYWNALASLRVHTSSTVRILDDLTTELGKALRYFADVTCSHFETRETEKELGKRKRAEARRAATATASGVAGESLAPATASRGRRPKTFSLGMIKLHFLGDYTEAIRQYGSLEHFSTKTGELEHRVVKKRRARTGNVNFVPQLVKAETRERVHDRMHEELSALSEKGTDDSIRKSTGATVGSDPGVDTKDLREHHHIAADESGERLYLASWLTANGKDPAFQSFMRKLREHLLARLENYNHASDPPAYNDLQLAQVVIQNDRVFPHATLAVNYTTYDIRRDQDLIHVPAVSGRPPDDDFLGHRDVMVYNTSDIRPHPFAYARVLKVFHARISHPTLSPEPRRVEFLWVRWFSLIDHGQSGPTKMRLERLQYLDGPSAFGFVDPSEVIRGCHLMPVFHRGRTRELLGPSLYRDSSEGDWASYYVGRFVDRDMMMRYLGVGIGHLNPPTFPHELNANITVDDSPGCVDRAEEEHELDSLCSVDSDQPVDTDDEQ</sequence>
<gene>
    <name evidence="2" type="ORF">SCHCODRAFT_66576</name>
</gene>
<dbReference type="STRING" id="578458.D8PZK7"/>